<dbReference type="AlphaFoldDB" id="N1QXJ9"/>
<dbReference type="EnsemblPlants" id="EMT15440">
    <property type="protein sequence ID" value="EMT15440"/>
    <property type="gene ID" value="F775_27096"/>
</dbReference>
<name>N1QXJ9_AEGTA</name>
<protein>
    <submittedName>
        <fullName evidence="1">Uncharacterized protein</fullName>
    </submittedName>
</protein>
<sequence>MPRVREVASKRWGTEEEEAAAAAFLGGVEGAVPVDVVEEGLLLRRRRRGLLVELHADQHLGPLQGIPHPIHASSDTGRLRWGQPRKHGQRPVGEGWCGRIPSGEEDGRVFFHGQRGVHFGTTIGPG</sequence>
<reference evidence="1" key="1">
    <citation type="submission" date="2015-06" db="UniProtKB">
        <authorList>
            <consortium name="EnsemblPlants"/>
        </authorList>
    </citation>
    <scope>IDENTIFICATION</scope>
</reference>
<evidence type="ECO:0000313" key="1">
    <source>
        <dbReference type="EnsemblPlants" id="EMT15440"/>
    </source>
</evidence>
<accession>N1QXJ9</accession>
<proteinExistence type="predicted"/>
<organism evidence="1">
    <name type="scientific">Aegilops tauschii</name>
    <name type="common">Tausch's goatgrass</name>
    <name type="synonym">Aegilops squarrosa</name>
    <dbReference type="NCBI Taxonomy" id="37682"/>
    <lineage>
        <taxon>Eukaryota</taxon>
        <taxon>Viridiplantae</taxon>
        <taxon>Streptophyta</taxon>
        <taxon>Embryophyta</taxon>
        <taxon>Tracheophyta</taxon>
        <taxon>Spermatophyta</taxon>
        <taxon>Magnoliopsida</taxon>
        <taxon>Liliopsida</taxon>
        <taxon>Poales</taxon>
        <taxon>Poaceae</taxon>
        <taxon>BOP clade</taxon>
        <taxon>Pooideae</taxon>
        <taxon>Triticodae</taxon>
        <taxon>Triticeae</taxon>
        <taxon>Triticinae</taxon>
        <taxon>Aegilops</taxon>
    </lineage>
</organism>